<sequence>MFFFGIASACAAVVLPEERLAQIRKAYFLRSDGLPQYALVYEDGSKCCETPPQKPVYLLNLLVYGPLELLFSEEINALIDKKFVLEVDNDSLIRSGKTHFVVMTIAPPVDQRNTYPLCFNGEPEKQAYLLALSKSKVEIVHRNMLGCDTGYEMVMYGKSLGYEVSHVGEPVEFLRVRDGKVIRQIKPVE</sequence>
<name>A0AAD0XJW2_9BURK</name>
<dbReference type="EMBL" id="CP024996">
    <property type="protein sequence ID" value="AYR27065.1"/>
    <property type="molecule type" value="Genomic_DNA"/>
</dbReference>
<organism evidence="1 2">
    <name type="scientific">Herbaspirillum rubrisubalbicans</name>
    <dbReference type="NCBI Taxonomy" id="80842"/>
    <lineage>
        <taxon>Bacteria</taxon>
        <taxon>Pseudomonadati</taxon>
        <taxon>Pseudomonadota</taxon>
        <taxon>Betaproteobacteria</taxon>
        <taxon>Burkholderiales</taxon>
        <taxon>Oxalobacteraceae</taxon>
        <taxon>Herbaspirillum</taxon>
    </lineage>
</organism>
<proteinExistence type="predicted"/>
<accession>A0AAD0XJW2</accession>
<dbReference type="AlphaFoldDB" id="A0AAD0XJW2"/>
<dbReference type="Proteomes" id="UP000269199">
    <property type="component" value="Chromosome"/>
</dbReference>
<evidence type="ECO:0000313" key="1">
    <source>
        <dbReference type="EMBL" id="AYR27065.1"/>
    </source>
</evidence>
<reference evidence="1 2" key="1">
    <citation type="submission" date="2017-11" db="EMBL/GenBank/DDBJ databases">
        <title>Complete genome sequence of Herbaspirillum rubrisubalbicans DSM 11543.</title>
        <authorList>
            <person name="Chen M."/>
            <person name="An Q."/>
        </authorList>
    </citation>
    <scope>NUCLEOTIDE SEQUENCE [LARGE SCALE GENOMIC DNA]</scope>
    <source>
        <strain evidence="1 2">DSM 11543</strain>
    </source>
</reference>
<gene>
    <name evidence="1" type="ORF">RC54_19910</name>
</gene>
<protein>
    <submittedName>
        <fullName evidence="1">Uncharacterized protein</fullName>
    </submittedName>
</protein>
<evidence type="ECO:0000313" key="2">
    <source>
        <dbReference type="Proteomes" id="UP000269199"/>
    </source>
</evidence>